<evidence type="ECO:0000256" key="1">
    <source>
        <dbReference type="SAM" id="Phobius"/>
    </source>
</evidence>
<keyword evidence="1" id="KW-0472">Membrane</keyword>
<keyword evidence="1" id="KW-1133">Transmembrane helix</keyword>
<evidence type="ECO:0000313" key="2">
    <source>
        <dbReference type="EMBL" id="MFC0545443.1"/>
    </source>
</evidence>
<dbReference type="InterPro" id="IPR021443">
    <property type="entry name" value="DUF3093"/>
</dbReference>
<sequence>MTESVSAVAKTEAKSKPVFFERLYVPAWGWPLPLIAAVLMAAEVHMGYPGVRAWLPYLITIPLVVGVMLWLGRATVKVVDGELWVGDAHVPLALIDEVEVIPAKAKRKALGPDLDPAAFVSHRGWVGPVLRVYLNDPADPTPYWLFSVRKADKLAAIVHN</sequence>
<reference evidence="2 3" key="1">
    <citation type="submission" date="2024-09" db="EMBL/GenBank/DDBJ databases">
        <authorList>
            <person name="Sun Q."/>
            <person name="Mori K."/>
        </authorList>
    </citation>
    <scope>NUCLEOTIDE SEQUENCE [LARGE SCALE GENOMIC DNA]</scope>
    <source>
        <strain evidence="2 3">TBRC 1432</strain>
    </source>
</reference>
<dbReference type="EMBL" id="JBHLUD010000009">
    <property type="protein sequence ID" value="MFC0545443.1"/>
    <property type="molecule type" value="Genomic_DNA"/>
</dbReference>
<keyword evidence="1" id="KW-0812">Transmembrane</keyword>
<evidence type="ECO:0000313" key="3">
    <source>
        <dbReference type="Proteomes" id="UP001589810"/>
    </source>
</evidence>
<dbReference type="Proteomes" id="UP001589810">
    <property type="component" value="Unassembled WGS sequence"/>
</dbReference>
<organism evidence="2 3">
    <name type="scientific">Kutzneria chonburiensis</name>
    <dbReference type="NCBI Taxonomy" id="1483604"/>
    <lineage>
        <taxon>Bacteria</taxon>
        <taxon>Bacillati</taxon>
        <taxon>Actinomycetota</taxon>
        <taxon>Actinomycetes</taxon>
        <taxon>Pseudonocardiales</taxon>
        <taxon>Pseudonocardiaceae</taxon>
        <taxon>Kutzneria</taxon>
    </lineage>
</organism>
<dbReference type="RefSeq" id="WP_337960468.1">
    <property type="nucleotide sequence ID" value="NZ_CP097263.1"/>
</dbReference>
<dbReference type="Pfam" id="PF11292">
    <property type="entry name" value="DUF3093"/>
    <property type="match status" value="1"/>
</dbReference>
<feature type="transmembrane region" description="Helical" evidence="1">
    <location>
        <begin position="54"/>
        <end position="72"/>
    </location>
</feature>
<name>A0ABV6MYQ4_9PSEU</name>
<gene>
    <name evidence="2" type="ORF">ACFFH7_28300</name>
</gene>
<protein>
    <submittedName>
        <fullName evidence="2">DUF3093 domain-containing protein</fullName>
    </submittedName>
</protein>
<accession>A0ABV6MYQ4</accession>
<feature type="transmembrane region" description="Helical" evidence="1">
    <location>
        <begin position="23"/>
        <end position="42"/>
    </location>
</feature>
<comment type="caution">
    <text evidence="2">The sequence shown here is derived from an EMBL/GenBank/DDBJ whole genome shotgun (WGS) entry which is preliminary data.</text>
</comment>
<keyword evidence="3" id="KW-1185">Reference proteome</keyword>
<proteinExistence type="predicted"/>